<protein>
    <recommendedName>
        <fullName evidence="3">L-2-amino-thiazoline-4-carboxylic acid hydrolase</fullName>
    </recommendedName>
</protein>
<dbReference type="Proteomes" id="UP000677668">
    <property type="component" value="Chromosome 1"/>
</dbReference>
<organism evidence="1 2">
    <name type="scientific">Chloracidobacterium sp. N</name>
    <dbReference type="NCBI Taxonomy" id="2821540"/>
    <lineage>
        <taxon>Bacteria</taxon>
        <taxon>Pseudomonadati</taxon>
        <taxon>Acidobacteriota</taxon>
        <taxon>Terriglobia</taxon>
        <taxon>Terriglobales</taxon>
        <taxon>Acidobacteriaceae</taxon>
        <taxon>Chloracidobacterium</taxon>
        <taxon>Chloracidobacterium aggregatum</taxon>
    </lineage>
</organism>
<dbReference type="EMBL" id="CP072642">
    <property type="protein sequence ID" value="QUV92880.1"/>
    <property type="molecule type" value="Genomic_DNA"/>
</dbReference>
<proteinExistence type="predicted"/>
<dbReference type="RefSeq" id="WP_014099657.1">
    <property type="nucleotide sequence ID" value="NZ_CP072642.1"/>
</dbReference>
<accession>A0ABX8AZG9</accession>
<evidence type="ECO:0000313" key="2">
    <source>
        <dbReference type="Proteomes" id="UP000677668"/>
    </source>
</evidence>
<name>A0ABX8AZG9_9BACT</name>
<gene>
    <name evidence="1" type="ORF">J8C05_05640</name>
</gene>
<evidence type="ECO:0008006" key="3">
    <source>
        <dbReference type="Google" id="ProtNLM"/>
    </source>
</evidence>
<keyword evidence="2" id="KW-1185">Reference proteome</keyword>
<reference evidence="1 2" key="1">
    <citation type="submission" date="2021-03" db="EMBL/GenBank/DDBJ databases">
        <title>Genomic and phenotypic characterization of Chloracidobacterium isolates provides evidence for multiple species.</title>
        <authorList>
            <person name="Saini M.K."/>
            <person name="Costas A.M.G."/>
            <person name="Tank M."/>
            <person name="Bryant D.A."/>
        </authorList>
    </citation>
    <scope>NUCLEOTIDE SEQUENCE [LARGE SCALE GENOMIC DNA]</scope>
    <source>
        <strain evidence="1 2">N</strain>
    </source>
</reference>
<evidence type="ECO:0000313" key="1">
    <source>
        <dbReference type="EMBL" id="QUV92880.1"/>
    </source>
</evidence>
<sequence>METLALPSTQLAATQVHRWALALRRAAALFEAQRFADLYFGPEEQLDADRFPGFRPAVLYWVATAERERLTHTLLLSVAGLTLDDLPAVAPAVVRYQADFVEDCRVLWEHLQPTLPFRPALDVAALGEISSLPSDWLARFNAATVLARQQPAAEATWATWCELSLVARAAQSAETIRAALVLAELDARLDLPVLVERIAPAFGQQLTDFFFTQVLKGIADAPRATGERLGRNGVFAEHDLSKTHLQPLQGLLGLVGAWLGGPPLVVETHIRTCSFQTQTQVVLAAEGRDPALGRHLCTLCAAFDQSTLDAVLPRWLAPRSRLHASLGRGADACRFTAEFGVRRS</sequence>